<dbReference type="WBParaSite" id="EEL_0000981901-mRNA-1">
    <property type="protein sequence ID" value="EEL_0000981901-mRNA-1"/>
    <property type="gene ID" value="EEL_0000981901"/>
</dbReference>
<protein>
    <submittedName>
        <fullName evidence="3">Uncharacterized protein</fullName>
    </submittedName>
</protein>
<keyword evidence="2" id="KW-1185">Reference proteome</keyword>
<organism evidence="2 3">
    <name type="scientific">Elaeophora elaphi</name>
    <dbReference type="NCBI Taxonomy" id="1147741"/>
    <lineage>
        <taxon>Eukaryota</taxon>
        <taxon>Metazoa</taxon>
        <taxon>Ecdysozoa</taxon>
        <taxon>Nematoda</taxon>
        <taxon>Chromadorea</taxon>
        <taxon>Rhabditida</taxon>
        <taxon>Spirurina</taxon>
        <taxon>Spiruromorpha</taxon>
        <taxon>Filarioidea</taxon>
        <taxon>Onchocercidae</taxon>
        <taxon>Elaeophora</taxon>
    </lineage>
</organism>
<proteinExistence type="predicted"/>
<feature type="compositionally biased region" description="Polar residues" evidence="1">
    <location>
        <begin position="124"/>
        <end position="134"/>
    </location>
</feature>
<reference evidence="3" key="1">
    <citation type="submission" date="2017-02" db="UniProtKB">
        <authorList>
            <consortium name="WormBaseParasite"/>
        </authorList>
    </citation>
    <scope>IDENTIFICATION</scope>
</reference>
<sequence length="174" mass="19897">MQLITDANNPSLSIHNRIIEWRSVTAITIIIKIQNIPQKNLIMKRDLWKRDHTFTLIVAIYERYFELSTALQCKGRIERLLMSKIEGNSGRNISAEEGVDNTFTSGESIDHDDNRLGKHGGTLPINSRTSQMQTGRKKLAERELQILNGNKDGFTRVIHFHQSVHTTRTICSID</sequence>
<feature type="region of interest" description="Disordered" evidence="1">
    <location>
        <begin position="93"/>
        <end position="138"/>
    </location>
</feature>
<dbReference type="AlphaFoldDB" id="A0A0R3S4V0"/>
<accession>A0A0R3S4V0</accession>
<name>A0A0R3S4V0_9BILA</name>
<dbReference type="Proteomes" id="UP000050640">
    <property type="component" value="Unplaced"/>
</dbReference>
<evidence type="ECO:0000256" key="1">
    <source>
        <dbReference type="SAM" id="MobiDB-lite"/>
    </source>
</evidence>
<evidence type="ECO:0000313" key="3">
    <source>
        <dbReference type="WBParaSite" id="EEL_0000981901-mRNA-1"/>
    </source>
</evidence>
<evidence type="ECO:0000313" key="2">
    <source>
        <dbReference type="Proteomes" id="UP000050640"/>
    </source>
</evidence>